<dbReference type="EMBL" id="AAYH02000047">
    <property type="protein sequence ID" value="EDO52765.1"/>
    <property type="molecule type" value="Genomic_DNA"/>
</dbReference>
<reference evidence="1" key="1">
    <citation type="submission" date="2007-06" db="EMBL/GenBank/DDBJ databases">
        <authorList>
            <person name="Fulton L."/>
            <person name="Clifton S."/>
            <person name="Fulton B."/>
            <person name="Xu J."/>
            <person name="Minx P."/>
            <person name="Pepin K.H."/>
            <person name="Johnson M."/>
            <person name="Thiruvilangam P."/>
            <person name="Bhonagiri V."/>
            <person name="Nash W.E."/>
            <person name="Mardis E.R."/>
            <person name="Wilson R.K."/>
        </authorList>
    </citation>
    <scope>NUCLEOTIDE SEQUENCE [LARGE SCALE GENOMIC DNA]</scope>
    <source>
        <strain evidence="1">ATCC 8492</strain>
    </source>
</reference>
<sequence>MQNAAHSINTLTNKILTYLPAYFRCGSKSCFHLFELLPQHL</sequence>
<gene>
    <name evidence="1" type="ORF">BACUNI_03560</name>
</gene>
<evidence type="ECO:0000313" key="1">
    <source>
        <dbReference type="EMBL" id="EDO52765.1"/>
    </source>
</evidence>
<dbReference type="AlphaFoldDB" id="A0ABC9N818"/>
<accession>A0ABC9N818</accession>
<evidence type="ECO:0000313" key="2">
    <source>
        <dbReference type="Proteomes" id="UP000004110"/>
    </source>
</evidence>
<protein>
    <recommendedName>
        <fullName evidence="3">Transposase</fullName>
    </recommendedName>
</protein>
<comment type="caution">
    <text evidence="1">The sequence shown here is derived from an EMBL/GenBank/DDBJ whole genome shotgun (WGS) entry which is preliminary data.</text>
</comment>
<name>A0ABC9N818_BACUC</name>
<dbReference type="Proteomes" id="UP000004110">
    <property type="component" value="Unassembled WGS sequence"/>
</dbReference>
<proteinExistence type="predicted"/>
<organism evidence="1 2">
    <name type="scientific">Bacteroides uniformis (strain ATCC 8492 / DSM 6597 / CCUG 4942 / CIP 103695 / JCM 5828 / KCTC 5204 / NCTC 13054 / VPI 0061)</name>
    <dbReference type="NCBI Taxonomy" id="411479"/>
    <lineage>
        <taxon>Bacteria</taxon>
        <taxon>Pseudomonadati</taxon>
        <taxon>Bacteroidota</taxon>
        <taxon>Bacteroidia</taxon>
        <taxon>Bacteroidales</taxon>
        <taxon>Bacteroidaceae</taxon>
        <taxon>Bacteroides</taxon>
    </lineage>
</organism>
<keyword evidence="2" id="KW-1185">Reference proteome</keyword>
<reference evidence="1" key="2">
    <citation type="submission" date="2013-11" db="EMBL/GenBank/DDBJ databases">
        <title>Draft genome sequence of Bacteroides uniformis (ATCC 8492).</title>
        <authorList>
            <person name="Sudarsanam P."/>
            <person name="Ley R."/>
            <person name="Guruge J."/>
            <person name="Turnbaugh P.J."/>
            <person name="Mahowald M."/>
            <person name="Liep D."/>
            <person name="Gordon J."/>
        </authorList>
    </citation>
    <scope>NUCLEOTIDE SEQUENCE</scope>
    <source>
        <strain evidence="1">ATCC 8492</strain>
    </source>
</reference>
<evidence type="ECO:0008006" key="3">
    <source>
        <dbReference type="Google" id="ProtNLM"/>
    </source>
</evidence>